<protein>
    <submittedName>
        <fullName evidence="1">3160_t:CDS:1</fullName>
    </submittedName>
</protein>
<gene>
    <name evidence="1" type="ORF">PBRASI_LOCUS10313</name>
</gene>
<proteinExistence type="predicted"/>
<comment type="caution">
    <text evidence="1">The sequence shown here is derived from an EMBL/GenBank/DDBJ whole genome shotgun (WGS) entry which is preliminary data.</text>
</comment>
<feature type="non-terminal residue" evidence="1">
    <location>
        <position position="85"/>
    </location>
</feature>
<evidence type="ECO:0000313" key="2">
    <source>
        <dbReference type="Proteomes" id="UP000789739"/>
    </source>
</evidence>
<reference evidence="1" key="1">
    <citation type="submission" date="2021-06" db="EMBL/GenBank/DDBJ databases">
        <authorList>
            <person name="Kallberg Y."/>
            <person name="Tangrot J."/>
            <person name="Rosling A."/>
        </authorList>
    </citation>
    <scope>NUCLEOTIDE SEQUENCE</scope>
    <source>
        <strain evidence="1">BR232B</strain>
    </source>
</reference>
<evidence type="ECO:0000313" key="1">
    <source>
        <dbReference type="EMBL" id="CAG8652004.1"/>
    </source>
</evidence>
<sequence>MEQRSRHSLRQPLTRDERLQRQLAKAEGFKNYQLQLLENLQSPALAKGGSDTLVFFPPGFPITDTLWPYLLRKKEQWNHSDMRSF</sequence>
<accession>A0A9N9DT46</accession>
<dbReference type="EMBL" id="CAJVPI010002953">
    <property type="protein sequence ID" value="CAG8652004.1"/>
    <property type="molecule type" value="Genomic_DNA"/>
</dbReference>
<dbReference type="AlphaFoldDB" id="A0A9N9DT46"/>
<organism evidence="1 2">
    <name type="scientific">Paraglomus brasilianum</name>
    <dbReference type="NCBI Taxonomy" id="144538"/>
    <lineage>
        <taxon>Eukaryota</taxon>
        <taxon>Fungi</taxon>
        <taxon>Fungi incertae sedis</taxon>
        <taxon>Mucoromycota</taxon>
        <taxon>Glomeromycotina</taxon>
        <taxon>Glomeromycetes</taxon>
        <taxon>Paraglomerales</taxon>
        <taxon>Paraglomeraceae</taxon>
        <taxon>Paraglomus</taxon>
    </lineage>
</organism>
<keyword evidence="2" id="KW-1185">Reference proteome</keyword>
<name>A0A9N9DT46_9GLOM</name>
<dbReference type="Proteomes" id="UP000789739">
    <property type="component" value="Unassembled WGS sequence"/>
</dbReference>